<evidence type="ECO:0000313" key="3">
    <source>
        <dbReference type="EMBL" id="CCC70213.1"/>
    </source>
</evidence>
<feature type="region of interest" description="Disordered" evidence="2">
    <location>
        <begin position="1"/>
        <end position="100"/>
    </location>
</feature>
<comment type="similarity">
    <text evidence="1">Belongs to the TCP11 family.</text>
</comment>
<feature type="compositionally biased region" description="Polar residues" evidence="2">
    <location>
        <begin position="70"/>
        <end position="89"/>
    </location>
</feature>
<keyword evidence="4" id="KW-1185">Reference proteome</keyword>
<reference evidence="3 4" key="1">
    <citation type="journal article" date="2011" name="Proc. Natl. Acad. Sci. U.S.A.">
        <title>Evolutionary erosion of yeast sex chromosomes by mating-type switching accidents.</title>
        <authorList>
            <person name="Gordon J.L."/>
            <person name="Armisen D."/>
            <person name="Proux-Wera E."/>
            <person name="Oheigeartaigh S.S."/>
            <person name="Byrne K.P."/>
            <person name="Wolfe K.H."/>
        </authorList>
    </citation>
    <scope>NUCLEOTIDE SEQUENCE [LARGE SCALE GENOMIC DNA]</scope>
    <source>
        <strain evidence="4">ATCC 76901 / BCRC 22586 / CBS 4309 / NBRC 1992 / NRRL Y-12630</strain>
    </source>
</reference>
<evidence type="ECO:0000256" key="1">
    <source>
        <dbReference type="ARBA" id="ARBA00010954"/>
    </source>
</evidence>
<proteinExistence type="inferred from homology"/>
<organism evidence="3 4">
    <name type="scientific">Naumovozyma castellii</name>
    <name type="common">Yeast</name>
    <name type="synonym">Saccharomyces castellii</name>
    <dbReference type="NCBI Taxonomy" id="27288"/>
    <lineage>
        <taxon>Eukaryota</taxon>
        <taxon>Fungi</taxon>
        <taxon>Dikarya</taxon>
        <taxon>Ascomycota</taxon>
        <taxon>Saccharomycotina</taxon>
        <taxon>Saccharomycetes</taxon>
        <taxon>Saccharomycetales</taxon>
        <taxon>Saccharomycetaceae</taxon>
        <taxon>Naumovozyma</taxon>
    </lineage>
</organism>
<dbReference type="PANTHER" id="PTHR12832">
    <property type="entry name" value="TESTIS-SPECIFIC PROTEIN PBS13 T-COMPLEX 11"/>
    <property type="match status" value="1"/>
</dbReference>
<name>G0VFE7_NAUCA</name>
<evidence type="ECO:0008006" key="5">
    <source>
        <dbReference type="Google" id="ProtNLM"/>
    </source>
</evidence>
<dbReference type="GeneID" id="96903845"/>
<dbReference type="PANTHER" id="PTHR12832:SF11">
    <property type="entry name" value="LD23868P"/>
    <property type="match status" value="1"/>
</dbReference>
<sequence length="744" mass="85387">MDNLEHIANSSSSNDLTQLSEKAPKDTAPHLNPWKVAAAQQTSTSTTTMKQDTSSAAAAAAAATSTSTAMDPSSSSEETNLNTGDSIIPNTPDEKQHHEQENNAMKATTNFNNKIRRRRSLSLPSILHHTHPPLGYAPKNYNHVKRLGSLRNNNNINPQGKNLIFRRKEKKHIQKQTDLTLIPLSGTNTKFMQPTDLSNLKVKKNIGTIMEPPLRPQPKNHLLLPPINPSFLRELDLKDMITNAQLRHDIIFDPSLKFKQNYDDKYGSKRKARTDAYWDLIKTELIINTRNNNKKNQIHHNHIPNIHSNNQSLLFLLFDTLKDTILTIIPNWKYDIQSYAVILQQYLDPTLLVQEIYAGAFDAVDFATCLTNILRQICAPIRDPFLETIEETFKMAHVSNSVSKFIDALKLTFHTLELMKLDIANHELKLLRPTLLENTIEFEKQYFTVLFENEDPHLTSSLAWFQDAILKLDPPVKITFGNIRAKFIYRAFIRCTINLLSCCQIVEKFPGALYFDHSRLMSLRVDVRHLICHYICKLLYKLMISKDENLNDKLKENLLSKNNMDKLMNELEIIITDQYGHSKWTKNTSWIATHICKTIRDQQTVNPPLSSSSSSSSSSSDCLREEDVQFANSWLTTQFDPASKIYTILEKKLFDSLELEIFKRSQCDDYGSIVDDFLYSFNEEPEDGKITKIIMDPRNVIFETFEKKQYEKVLAYVQAIANFQWSVFGTQYFLAARGTCLMNQ</sequence>
<evidence type="ECO:0000313" key="4">
    <source>
        <dbReference type="Proteomes" id="UP000001640"/>
    </source>
</evidence>
<dbReference type="Pfam" id="PF05794">
    <property type="entry name" value="Tcp11"/>
    <property type="match status" value="1"/>
</dbReference>
<dbReference type="RefSeq" id="XP_003676573.1">
    <property type="nucleotide sequence ID" value="XM_003676525.1"/>
</dbReference>
<feature type="compositionally biased region" description="Low complexity" evidence="2">
    <location>
        <begin position="37"/>
        <end position="69"/>
    </location>
</feature>
<protein>
    <recommendedName>
        <fullName evidence="5">Protein SOK1</fullName>
    </recommendedName>
</protein>
<dbReference type="InParanoid" id="G0VFE7"/>
<dbReference type="EMBL" id="HE576756">
    <property type="protein sequence ID" value="CCC70213.1"/>
    <property type="molecule type" value="Genomic_DNA"/>
</dbReference>
<dbReference type="OMA" id="WIATHIC"/>
<dbReference type="AlphaFoldDB" id="G0VFE7"/>
<gene>
    <name evidence="3" type="primary">NCAS0E01430</name>
    <name evidence="3" type="ordered locus">NCAS_0E01430</name>
</gene>
<feature type="compositionally biased region" description="Polar residues" evidence="2">
    <location>
        <begin position="8"/>
        <end position="20"/>
    </location>
</feature>
<dbReference type="InterPro" id="IPR008862">
    <property type="entry name" value="Tcp11"/>
</dbReference>
<dbReference type="eggNOG" id="KOG1981">
    <property type="taxonomic scope" value="Eukaryota"/>
</dbReference>
<dbReference type="Proteomes" id="UP000001640">
    <property type="component" value="Chromosome 5"/>
</dbReference>
<dbReference type="OrthoDB" id="276323at2759"/>
<reference key="2">
    <citation type="submission" date="2011-08" db="EMBL/GenBank/DDBJ databases">
        <title>Genome sequence of Naumovozyma castellii.</title>
        <authorList>
            <person name="Gordon J.L."/>
            <person name="Armisen D."/>
            <person name="Proux-Wera E."/>
            <person name="OhEigeartaigh S.S."/>
            <person name="Byrne K.P."/>
            <person name="Wolfe K.H."/>
        </authorList>
    </citation>
    <scope>NUCLEOTIDE SEQUENCE</scope>
    <source>
        <strain>Type strain:CBS 4309</strain>
    </source>
</reference>
<dbReference type="KEGG" id="ncs:NCAS_0E01430"/>
<accession>G0VFE7</accession>
<evidence type="ECO:0000256" key="2">
    <source>
        <dbReference type="SAM" id="MobiDB-lite"/>
    </source>
</evidence>
<dbReference type="GO" id="GO:0010737">
    <property type="term" value="P:protein kinase A signaling"/>
    <property type="evidence" value="ECO:0007669"/>
    <property type="project" value="TreeGrafter"/>
</dbReference>
<dbReference type="HOGENOM" id="CLU_373416_0_0_1"/>